<evidence type="ECO:0000313" key="10">
    <source>
        <dbReference type="EMBL" id="MFC7319721.1"/>
    </source>
</evidence>
<keyword evidence="11" id="KW-1185">Reference proteome</keyword>
<name>A0ABW2JZ27_9BACI</name>
<gene>
    <name evidence="10" type="ORF">ACFQMN_02320</name>
</gene>
<comment type="caution">
    <text evidence="10">The sequence shown here is derived from an EMBL/GenBank/DDBJ whole genome shotgun (WGS) entry which is preliminary data.</text>
</comment>
<reference evidence="11" key="1">
    <citation type="journal article" date="2019" name="Int. J. Syst. Evol. Microbiol.">
        <title>The Global Catalogue of Microorganisms (GCM) 10K type strain sequencing project: providing services to taxonomists for standard genome sequencing and annotation.</title>
        <authorList>
            <consortium name="The Broad Institute Genomics Platform"/>
            <consortium name="The Broad Institute Genome Sequencing Center for Infectious Disease"/>
            <person name="Wu L."/>
            <person name="Ma J."/>
        </authorList>
    </citation>
    <scope>NUCLEOTIDE SEQUENCE [LARGE SCALE GENOMIC DNA]</scope>
    <source>
        <strain evidence="11">CCUG 73951</strain>
    </source>
</reference>
<evidence type="ECO:0000259" key="8">
    <source>
        <dbReference type="PROSITE" id="PS50113"/>
    </source>
</evidence>
<dbReference type="PROSITE" id="PS50887">
    <property type="entry name" value="GGDEF"/>
    <property type="match status" value="1"/>
</dbReference>
<dbReference type="PANTHER" id="PTHR45138:SF9">
    <property type="entry name" value="DIGUANYLATE CYCLASE DGCM-RELATED"/>
    <property type="match status" value="1"/>
</dbReference>
<evidence type="ECO:0000256" key="3">
    <source>
        <dbReference type="ARBA" id="ARBA00022692"/>
    </source>
</evidence>
<dbReference type="NCBIfam" id="TIGR00254">
    <property type="entry name" value="GGDEF"/>
    <property type="match status" value="1"/>
</dbReference>
<dbReference type="InterPro" id="IPR000160">
    <property type="entry name" value="GGDEF_dom"/>
</dbReference>
<dbReference type="CDD" id="cd01949">
    <property type="entry name" value="GGDEF"/>
    <property type="match status" value="1"/>
</dbReference>
<feature type="transmembrane region" description="Helical" evidence="6">
    <location>
        <begin position="5"/>
        <end position="23"/>
    </location>
</feature>
<dbReference type="RefSeq" id="WP_289215503.1">
    <property type="nucleotide sequence ID" value="NZ_JAPVRC010000003.1"/>
</dbReference>
<dbReference type="InterPro" id="IPR000700">
    <property type="entry name" value="PAS-assoc_C"/>
</dbReference>
<feature type="domain" description="GGDEF" evidence="9">
    <location>
        <begin position="352"/>
        <end position="488"/>
    </location>
</feature>
<dbReference type="InterPro" id="IPR050469">
    <property type="entry name" value="Diguanylate_Cyclase"/>
</dbReference>
<evidence type="ECO:0000256" key="4">
    <source>
        <dbReference type="ARBA" id="ARBA00022989"/>
    </source>
</evidence>
<dbReference type="PANTHER" id="PTHR45138">
    <property type="entry name" value="REGULATORY COMPONENTS OF SENSORY TRANSDUCTION SYSTEM"/>
    <property type="match status" value="1"/>
</dbReference>
<feature type="domain" description="PAS" evidence="7">
    <location>
        <begin position="191"/>
        <end position="247"/>
    </location>
</feature>
<dbReference type="Gene3D" id="3.30.70.270">
    <property type="match status" value="1"/>
</dbReference>
<keyword evidence="3 6" id="KW-0812">Transmembrane</keyword>
<keyword evidence="10" id="KW-0548">Nucleotidyltransferase</keyword>
<dbReference type="SMART" id="SM00091">
    <property type="entry name" value="PAS"/>
    <property type="match status" value="1"/>
</dbReference>
<organism evidence="10 11">
    <name type="scientific">Halobacillus campisalis</name>
    <dbReference type="NCBI Taxonomy" id="435909"/>
    <lineage>
        <taxon>Bacteria</taxon>
        <taxon>Bacillati</taxon>
        <taxon>Bacillota</taxon>
        <taxon>Bacilli</taxon>
        <taxon>Bacillales</taxon>
        <taxon>Bacillaceae</taxon>
        <taxon>Halobacillus</taxon>
    </lineage>
</organism>
<dbReference type="InterPro" id="IPR011620">
    <property type="entry name" value="Sig_transdc_His_kinase_LytS_TM"/>
</dbReference>
<evidence type="ECO:0000256" key="1">
    <source>
        <dbReference type="ARBA" id="ARBA00004651"/>
    </source>
</evidence>
<dbReference type="SMART" id="SM00267">
    <property type="entry name" value="GGDEF"/>
    <property type="match status" value="1"/>
</dbReference>
<dbReference type="InterPro" id="IPR000014">
    <property type="entry name" value="PAS"/>
</dbReference>
<dbReference type="InterPro" id="IPR013655">
    <property type="entry name" value="PAS_fold_3"/>
</dbReference>
<feature type="domain" description="PAC" evidence="8">
    <location>
        <begin position="262"/>
        <end position="313"/>
    </location>
</feature>
<feature type="transmembrane region" description="Helical" evidence="6">
    <location>
        <begin position="133"/>
        <end position="153"/>
    </location>
</feature>
<dbReference type="Proteomes" id="UP001596494">
    <property type="component" value="Unassembled WGS sequence"/>
</dbReference>
<evidence type="ECO:0000259" key="7">
    <source>
        <dbReference type="PROSITE" id="PS50112"/>
    </source>
</evidence>
<dbReference type="EC" id="2.7.7.65" evidence="10"/>
<accession>A0ABW2JZ27</accession>
<feature type="transmembrane region" description="Helical" evidence="6">
    <location>
        <begin position="96"/>
        <end position="121"/>
    </location>
</feature>
<dbReference type="InterPro" id="IPR001610">
    <property type="entry name" value="PAC"/>
</dbReference>
<dbReference type="InterPro" id="IPR035965">
    <property type="entry name" value="PAS-like_dom_sf"/>
</dbReference>
<dbReference type="CDD" id="cd00130">
    <property type="entry name" value="PAS"/>
    <property type="match status" value="1"/>
</dbReference>
<dbReference type="InterPro" id="IPR043128">
    <property type="entry name" value="Rev_trsase/Diguanyl_cyclase"/>
</dbReference>
<keyword evidence="2" id="KW-1003">Cell membrane</keyword>
<dbReference type="PROSITE" id="PS50112">
    <property type="entry name" value="PAS"/>
    <property type="match status" value="1"/>
</dbReference>
<dbReference type="Pfam" id="PF00990">
    <property type="entry name" value="GGDEF"/>
    <property type="match status" value="1"/>
</dbReference>
<dbReference type="SMART" id="SM00086">
    <property type="entry name" value="PAC"/>
    <property type="match status" value="1"/>
</dbReference>
<dbReference type="NCBIfam" id="TIGR00229">
    <property type="entry name" value="sensory_box"/>
    <property type="match status" value="1"/>
</dbReference>
<dbReference type="EMBL" id="JBHTBY010000001">
    <property type="protein sequence ID" value="MFC7319721.1"/>
    <property type="molecule type" value="Genomic_DNA"/>
</dbReference>
<sequence>MFLDLFNNVAIIVALLFIAGKFFENRPLDQNPPLSSKVYAGLGAGLLGSLLILSTIEVTETVILDLRHIATITAAMVGGPVSAIITGVIIATTRMLIHGVTTASILASSIAVFMGLLLGYISTLPINKINKYLVMNVSYILMNSFALSMLIASPSLLQSTLLFSVSTSIFGGFTAYYMTEYIRKSNIDKRNILYYKLIAESSTDVVSTHDKKGTIQYVSPSCEAVLGYKPAELTGTNAFSYFHPKDQLRTAPDKVLKRSANKTIEYRFKHKDGGYIWLEATFNQIKGLREGSDFIYSSREITERKLMEQELMDMNQSLKKLSNLDGLTGIPNRRSFDYALMKEWENAVQHAHPYSFILFDLDRFKVYNDTYGHLQGDECLRSIAEIVPSLLREQDFFSRYGGEEFAIILPQTSEVAAKEVAETLCKGILQEELPHINSDIKPFVTISAGVATLRPTDETDYTTIIDMADRALYQAKEEGRNTVRVFQPTWSASRS</sequence>
<dbReference type="InterPro" id="IPR029787">
    <property type="entry name" value="Nucleotide_cyclase"/>
</dbReference>
<dbReference type="PROSITE" id="PS50113">
    <property type="entry name" value="PAC"/>
    <property type="match status" value="1"/>
</dbReference>
<keyword evidence="10" id="KW-0808">Transferase</keyword>
<evidence type="ECO:0000256" key="5">
    <source>
        <dbReference type="ARBA" id="ARBA00023136"/>
    </source>
</evidence>
<dbReference type="Pfam" id="PF07694">
    <property type="entry name" value="5TM-5TMR_LYT"/>
    <property type="match status" value="1"/>
</dbReference>
<keyword evidence="5 6" id="KW-0472">Membrane</keyword>
<dbReference type="GO" id="GO:0052621">
    <property type="term" value="F:diguanylate cyclase activity"/>
    <property type="evidence" value="ECO:0007669"/>
    <property type="project" value="UniProtKB-EC"/>
</dbReference>
<keyword evidence="4 6" id="KW-1133">Transmembrane helix</keyword>
<evidence type="ECO:0000259" key="9">
    <source>
        <dbReference type="PROSITE" id="PS50887"/>
    </source>
</evidence>
<feature type="transmembrane region" description="Helical" evidence="6">
    <location>
        <begin position="159"/>
        <end position="179"/>
    </location>
</feature>
<comment type="subcellular location">
    <subcellularLocation>
        <location evidence="1">Cell membrane</location>
        <topology evidence="1">Multi-pass membrane protein</topology>
    </subcellularLocation>
</comment>
<proteinExistence type="predicted"/>
<evidence type="ECO:0000256" key="6">
    <source>
        <dbReference type="SAM" id="Phobius"/>
    </source>
</evidence>
<dbReference type="Gene3D" id="3.30.450.20">
    <property type="entry name" value="PAS domain"/>
    <property type="match status" value="1"/>
</dbReference>
<dbReference type="SUPFAM" id="SSF55785">
    <property type="entry name" value="PYP-like sensor domain (PAS domain)"/>
    <property type="match status" value="1"/>
</dbReference>
<dbReference type="SUPFAM" id="SSF55073">
    <property type="entry name" value="Nucleotide cyclase"/>
    <property type="match status" value="1"/>
</dbReference>
<feature type="transmembrane region" description="Helical" evidence="6">
    <location>
        <begin position="38"/>
        <end position="56"/>
    </location>
</feature>
<evidence type="ECO:0000313" key="11">
    <source>
        <dbReference type="Proteomes" id="UP001596494"/>
    </source>
</evidence>
<protein>
    <submittedName>
        <fullName evidence="10">Diguanylate cyclase domain-containing protein</fullName>
        <ecNumber evidence="10">2.7.7.65</ecNumber>
    </submittedName>
</protein>
<feature type="transmembrane region" description="Helical" evidence="6">
    <location>
        <begin position="68"/>
        <end position="90"/>
    </location>
</feature>
<dbReference type="Pfam" id="PF08447">
    <property type="entry name" value="PAS_3"/>
    <property type="match status" value="1"/>
</dbReference>
<evidence type="ECO:0000256" key="2">
    <source>
        <dbReference type="ARBA" id="ARBA00022475"/>
    </source>
</evidence>